<gene>
    <name evidence="1" type="ORF">BGZ70_009989</name>
</gene>
<proteinExistence type="predicted"/>
<dbReference type="OrthoDB" id="2449244at2759"/>
<comment type="caution">
    <text evidence="1">The sequence shown here is derived from an EMBL/GenBank/DDBJ whole genome shotgun (WGS) entry which is preliminary data.</text>
</comment>
<keyword evidence="2" id="KW-1185">Reference proteome</keyword>
<protein>
    <submittedName>
        <fullName evidence="1">Uncharacterized protein</fullName>
    </submittedName>
</protein>
<name>A0A9P6LZW1_MORAP</name>
<dbReference type="EMBL" id="JAAAHY010000858">
    <property type="protein sequence ID" value="KAF9956244.1"/>
    <property type="molecule type" value="Genomic_DNA"/>
</dbReference>
<dbReference type="Proteomes" id="UP000738359">
    <property type="component" value="Unassembled WGS sequence"/>
</dbReference>
<reference evidence="1" key="1">
    <citation type="journal article" date="2020" name="Fungal Divers.">
        <title>Resolving the Mortierellaceae phylogeny through synthesis of multi-gene phylogenetics and phylogenomics.</title>
        <authorList>
            <person name="Vandepol N."/>
            <person name="Liber J."/>
            <person name="Desiro A."/>
            <person name="Na H."/>
            <person name="Kennedy M."/>
            <person name="Barry K."/>
            <person name="Grigoriev I.V."/>
            <person name="Miller A.N."/>
            <person name="O'Donnell K."/>
            <person name="Stajich J.E."/>
            <person name="Bonito G."/>
        </authorList>
    </citation>
    <scope>NUCLEOTIDE SEQUENCE</scope>
    <source>
        <strain evidence="1">CK1249</strain>
    </source>
</reference>
<organism evidence="1 2">
    <name type="scientific">Mortierella alpina</name>
    <name type="common">Oleaginous fungus</name>
    <name type="synonym">Mortierella renispora</name>
    <dbReference type="NCBI Taxonomy" id="64518"/>
    <lineage>
        <taxon>Eukaryota</taxon>
        <taxon>Fungi</taxon>
        <taxon>Fungi incertae sedis</taxon>
        <taxon>Mucoromycota</taxon>
        <taxon>Mortierellomycotina</taxon>
        <taxon>Mortierellomycetes</taxon>
        <taxon>Mortierellales</taxon>
        <taxon>Mortierellaceae</taxon>
        <taxon>Mortierella</taxon>
    </lineage>
</organism>
<accession>A0A9P6LZW1</accession>
<dbReference type="AlphaFoldDB" id="A0A9P6LZW1"/>
<feature type="non-terminal residue" evidence="1">
    <location>
        <position position="145"/>
    </location>
</feature>
<sequence length="145" mass="17201">MAHPYYYDYDGYEEYSDDDYGSYMQDEEQIEAQFIYTIHRNRSDRHFSEFLFEIFLYEMAAAIPKDKASITVTFEVLMFCAQNSVERMKVYDSHLDSPFPLSSNRSTDKNRPVKVHDLYIATAPYSLSAADVYLYLKDEWRACRL</sequence>
<evidence type="ECO:0000313" key="2">
    <source>
        <dbReference type="Proteomes" id="UP000738359"/>
    </source>
</evidence>
<evidence type="ECO:0000313" key="1">
    <source>
        <dbReference type="EMBL" id="KAF9956244.1"/>
    </source>
</evidence>